<evidence type="ECO:0000313" key="2">
    <source>
        <dbReference type="Proteomes" id="UP001156690"/>
    </source>
</evidence>
<reference evidence="2" key="1">
    <citation type="journal article" date="2019" name="Int. J. Syst. Evol. Microbiol.">
        <title>The Global Catalogue of Microorganisms (GCM) 10K type strain sequencing project: providing services to taxonomists for standard genome sequencing and annotation.</title>
        <authorList>
            <consortium name="The Broad Institute Genomics Platform"/>
            <consortium name="The Broad Institute Genome Sequencing Center for Infectious Disease"/>
            <person name="Wu L."/>
            <person name="Ma J."/>
        </authorList>
    </citation>
    <scope>NUCLEOTIDE SEQUENCE [LARGE SCALE GENOMIC DNA]</scope>
    <source>
        <strain evidence="2">NBRC 15640</strain>
    </source>
</reference>
<accession>A0AAV5NSR0</accession>
<dbReference type="Proteomes" id="UP001156690">
    <property type="component" value="Unassembled WGS sequence"/>
</dbReference>
<gene>
    <name evidence="1" type="ORF">GCM10007932_26280</name>
</gene>
<organism evidence="1 2">
    <name type="scientific">Vibrio penaeicida</name>
    <dbReference type="NCBI Taxonomy" id="104609"/>
    <lineage>
        <taxon>Bacteria</taxon>
        <taxon>Pseudomonadati</taxon>
        <taxon>Pseudomonadota</taxon>
        <taxon>Gammaproteobacteria</taxon>
        <taxon>Vibrionales</taxon>
        <taxon>Vibrionaceae</taxon>
        <taxon>Vibrio</taxon>
    </lineage>
</organism>
<sequence>MDTQPVELSTHEYRQISIGLVGSFVNRTLYHVEVVEAATQPSVNVEGDPIVSKRRYHYDLTSGQAIWGKALSGVPTLGVTPQ</sequence>
<proteinExistence type="predicted"/>
<dbReference type="RefSeq" id="WP_126608027.1">
    <property type="nucleotide sequence ID" value="NZ_AP025144.1"/>
</dbReference>
<protein>
    <submittedName>
        <fullName evidence="1">Uncharacterized protein</fullName>
    </submittedName>
</protein>
<dbReference type="EMBL" id="BSNX01000030">
    <property type="protein sequence ID" value="GLQ73268.1"/>
    <property type="molecule type" value="Genomic_DNA"/>
</dbReference>
<keyword evidence="2" id="KW-1185">Reference proteome</keyword>
<dbReference type="AlphaFoldDB" id="A0AAV5NSR0"/>
<evidence type="ECO:0000313" key="1">
    <source>
        <dbReference type="EMBL" id="GLQ73268.1"/>
    </source>
</evidence>
<name>A0AAV5NSR0_9VIBR</name>
<comment type="caution">
    <text evidence="1">The sequence shown here is derived from an EMBL/GenBank/DDBJ whole genome shotgun (WGS) entry which is preliminary data.</text>
</comment>